<dbReference type="InterPro" id="IPR002078">
    <property type="entry name" value="Sigma_54_int"/>
</dbReference>
<dbReference type="SUPFAM" id="SSF46689">
    <property type="entry name" value="Homeodomain-like"/>
    <property type="match status" value="1"/>
</dbReference>
<dbReference type="Gene3D" id="3.30.450.40">
    <property type="match status" value="1"/>
</dbReference>
<dbReference type="InterPro" id="IPR027417">
    <property type="entry name" value="P-loop_NTPase"/>
</dbReference>
<dbReference type="GO" id="GO:0043565">
    <property type="term" value="F:sequence-specific DNA binding"/>
    <property type="evidence" value="ECO:0007669"/>
    <property type="project" value="InterPro"/>
</dbReference>
<evidence type="ECO:0000256" key="4">
    <source>
        <dbReference type="ARBA" id="ARBA00023163"/>
    </source>
</evidence>
<keyword evidence="2" id="KW-0067">ATP-binding</keyword>
<dbReference type="SUPFAM" id="SSF52540">
    <property type="entry name" value="P-loop containing nucleoside triphosphate hydrolases"/>
    <property type="match status" value="1"/>
</dbReference>
<dbReference type="Gene3D" id="3.40.50.300">
    <property type="entry name" value="P-loop containing nucleotide triphosphate hydrolases"/>
    <property type="match status" value="1"/>
</dbReference>
<dbReference type="InterPro" id="IPR029016">
    <property type="entry name" value="GAF-like_dom_sf"/>
</dbReference>
<dbReference type="GO" id="GO:0006355">
    <property type="term" value="P:regulation of DNA-templated transcription"/>
    <property type="evidence" value="ECO:0007669"/>
    <property type="project" value="InterPro"/>
</dbReference>
<accession>A0A2T0ZZD6</accession>
<dbReference type="InterPro" id="IPR058031">
    <property type="entry name" value="AAA_lid_NorR"/>
</dbReference>
<keyword evidence="4" id="KW-0804">Transcription</keyword>
<feature type="domain" description="Sigma-54 factor interaction" evidence="5">
    <location>
        <begin position="425"/>
        <end position="486"/>
    </location>
</feature>
<dbReference type="InterPro" id="IPR002197">
    <property type="entry name" value="HTH_Fis"/>
</dbReference>
<dbReference type="RefSeq" id="WP_146135360.1">
    <property type="nucleotide sequence ID" value="NZ_PVUE01000008.1"/>
</dbReference>
<protein>
    <submittedName>
        <fullName evidence="6">Transcriptional regulator of acetoin/glycerol metabolism</fullName>
    </submittedName>
</protein>
<dbReference type="EMBL" id="PVUE01000008">
    <property type="protein sequence ID" value="PRZ41713.1"/>
    <property type="molecule type" value="Genomic_DNA"/>
</dbReference>
<dbReference type="Gene3D" id="1.10.8.60">
    <property type="match status" value="1"/>
</dbReference>
<evidence type="ECO:0000313" key="7">
    <source>
        <dbReference type="Proteomes" id="UP000237752"/>
    </source>
</evidence>
<evidence type="ECO:0000259" key="5">
    <source>
        <dbReference type="PROSITE" id="PS50045"/>
    </source>
</evidence>
<dbReference type="PANTHER" id="PTHR32071">
    <property type="entry name" value="TRANSCRIPTIONAL REGULATORY PROTEIN"/>
    <property type="match status" value="1"/>
</dbReference>
<dbReference type="InterPro" id="IPR009057">
    <property type="entry name" value="Homeodomain-like_sf"/>
</dbReference>
<evidence type="ECO:0000256" key="1">
    <source>
        <dbReference type="ARBA" id="ARBA00022741"/>
    </source>
</evidence>
<dbReference type="Proteomes" id="UP000237752">
    <property type="component" value="Unassembled WGS sequence"/>
</dbReference>
<evidence type="ECO:0000256" key="2">
    <source>
        <dbReference type="ARBA" id="ARBA00022840"/>
    </source>
</evidence>
<dbReference type="GO" id="GO:0005524">
    <property type="term" value="F:ATP binding"/>
    <property type="evidence" value="ECO:0007669"/>
    <property type="project" value="UniProtKB-KW"/>
</dbReference>
<dbReference type="Gene3D" id="1.10.10.60">
    <property type="entry name" value="Homeodomain-like"/>
    <property type="match status" value="1"/>
</dbReference>
<dbReference type="Pfam" id="PF02954">
    <property type="entry name" value="HTH_8"/>
    <property type="match status" value="1"/>
</dbReference>
<gene>
    <name evidence="6" type="ORF">CLV47_10872</name>
</gene>
<keyword evidence="1" id="KW-0547">Nucleotide-binding</keyword>
<proteinExistence type="predicted"/>
<dbReference type="PROSITE" id="PS50045">
    <property type="entry name" value="SIGMA54_INTERACT_4"/>
    <property type="match status" value="1"/>
</dbReference>
<name>A0A2T0ZZD6_9ACTN</name>
<dbReference type="AlphaFoldDB" id="A0A2T0ZZD6"/>
<organism evidence="6 7">
    <name type="scientific">Antricoccus suffuscus</name>
    <dbReference type="NCBI Taxonomy" id="1629062"/>
    <lineage>
        <taxon>Bacteria</taxon>
        <taxon>Bacillati</taxon>
        <taxon>Actinomycetota</taxon>
        <taxon>Actinomycetes</taxon>
        <taxon>Geodermatophilales</taxon>
        <taxon>Antricoccaceae</taxon>
        <taxon>Antricoccus</taxon>
    </lineage>
</organism>
<dbReference type="PRINTS" id="PR01590">
    <property type="entry name" value="HTHFIS"/>
</dbReference>
<keyword evidence="7" id="KW-1185">Reference proteome</keyword>
<evidence type="ECO:0000256" key="3">
    <source>
        <dbReference type="ARBA" id="ARBA00023015"/>
    </source>
</evidence>
<dbReference type="Pfam" id="PF25601">
    <property type="entry name" value="AAA_lid_14"/>
    <property type="match status" value="1"/>
</dbReference>
<reference evidence="6 7" key="1">
    <citation type="submission" date="2018-03" db="EMBL/GenBank/DDBJ databases">
        <title>Genomic Encyclopedia of Archaeal and Bacterial Type Strains, Phase II (KMG-II): from individual species to whole genera.</title>
        <authorList>
            <person name="Goeker M."/>
        </authorList>
    </citation>
    <scope>NUCLEOTIDE SEQUENCE [LARGE SCALE GENOMIC DNA]</scope>
    <source>
        <strain evidence="6 7">DSM 100065</strain>
    </source>
</reference>
<evidence type="ECO:0000313" key="6">
    <source>
        <dbReference type="EMBL" id="PRZ41713.1"/>
    </source>
</evidence>
<sequence>MPETIVRSWRRSLASAVPHDGEVRVRYVNNIDPESLLIRAATPVLDRLEHDLADVNVAMVLSDQSGQIILRRTRDRTQTRKFDRASAAQGFDYSELSIGTNGLGTVLEEKKPVFVRGAEHYSELLADLSCAGVPIKSPISGRVLGAFSFACSIGATSPLMSALTLDAGRQIESRLLSLASESEQHLMRIYTARERRHRGPLVVLSRRTILANSLGLAYINTETHAQLWEMLSGHDWVGTLPLTLQTAVGEVGCVAERVDGVGQSAYYSLEIMPQAALPRFQVSRGDSSGGEARHHRLPHVEEQLRQVAQMGENLALCGPTGAGKLHIARDFVEQHLGATAPMTLDVTAFALGDGASWFKDASGRLAGGGTLVLRHLQDLPSTDVTKVRHLAETASSGDGRLVVTADPDSAPAHVGALIGQIATVVEIPALAAMREDIVPFVRAMVAGFPEPLNAMTLSSQAMQALMRWTWPGNLAELHRTLLALAQRKRGGLVQLTDLPVQLVESVQARQRTPIENAEREAIVAALASANGNRSEAARSLGIGRTTLYRKIRVHHIDESEALAD</sequence>
<dbReference type="OrthoDB" id="5496274at2"/>
<comment type="caution">
    <text evidence="6">The sequence shown here is derived from an EMBL/GenBank/DDBJ whole genome shotgun (WGS) entry which is preliminary data.</text>
</comment>
<keyword evidence="3" id="KW-0805">Transcription regulation</keyword>